<dbReference type="OrthoDB" id="5829123at2759"/>
<keyword evidence="4" id="KW-1185">Reference proteome</keyword>
<dbReference type="AlphaFoldDB" id="A0A1I7W2X0"/>
<dbReference type="OMA" id="QIVMGEM"/>
<evidence type="ECO:0000313" key="3">
    <source>
        <dbReference type="EMBL" id="EFO25470.2"/>
    </source>
</evidence>
<reference evidence="3 4" key="1">
    <citation type="submission" date="2012-04" db="EMBL/GenBank/DDBJ databases">
        <title>The Genome Sequence of Loa loa.</title>
        <authorList>
            <consortium name="The Broad Institute Genome Sequencing Platform"/>
            <consortium name="Broad Institute Genome Sequencing Center for Infectious Disease"/>
            <person name="Nutman T.B."/>
            <person name="Fink D.L."/>
            <person name="Russ C."/>
            <person name="Young S."/>
            <person name="Zeng Q."/>
            <person name="Gargeya S."/>
            <person name="Alvarado L."/>
            <person name="Berlin A."/>
            <person name="Chapman S.B."/>
            <person name="Chen Z."/>
            <person name="Freedman E."/>
            <person name="Gellesch M."/>
            <person name="Goldberg J."/>
            <person name="Griggs A."/>
            <person name="Gujja S."/>
            <person name="Heilman E.R."/>
            <person name="Heiman D."/>
            <person name="Howarth C."/>
            <person name="Mehta T."/>
            <person name="Neiman D."/>
            <person name="Pearson M."/>
            <person name="Roberts A."/>
            <person name="Saif S."/>
            <person name="Shea T."/>
            <person name="Shenoy N."/>
            <person name="Sisk P."/>
            <person name="Stolte C."/>
            <person name="Sykes S."/>
            <person name="White J."/>
            <person name="Yandava C."/>
            <person name="Haas B."/>
            <person name="Henn M.R."/>
            <person name="Nusbaum C."/>
            <person name="Birren B."/>
        </authorList>
    </citation>
    <scope>NUCLEOTIDE SEQUENCE [LARGE SCALE GENOMIC DNA]</scope>
</reference>
<reference evidence="5" key="2">
    <citation type="submission" date="2016-11" db="UniProtKB">
        <authorList>
            <consortium name="WormBaseParasite"/>
        </authorList>
    </citation>
    <scope>IDENTIFICATION</scope>
</reference>
<accession>A0A1I7W2X0</accession>
<evidence type="ECO:0000256" key="2">
    <source>
        <dbReference type="SAM" id="SignalP"/>
    </source>
</evidence>
<keyword evidence="1" id="KW-0175">Coiled coil</keyword>
<evidence type="ECO:0000313" key="4">
    <source>
        <dbReference type="Proteomes" id="UP000095285"/>
    </source>
</evidence>
<organism evidence="4 5">
    <name type="scientific">Loa loa</name>
    <name type="common">Eye worm</name>
    <name type="synonym">Filaria loa</name>
    <dbReference type="NCBI Taxonomy" id="7209"/>
    <lineage>
        <taxon>Eukaryota</taxon>
        <taxon>Metazoa</taxon>
        <taxon>Ecdysozoa</taxon>
        <taxon>Nematoda</taxon>
        <taxon>Chromadorea</taxon>
        <taxon>Rhabditida</taxon>
        <taxon>Spirurina</taxon>
        <taxon>Spiruromorpha</taxon>
        <taxon>Filarioidea</taxon>
        <taxon>Onchocercidae</taxon>
        <taxon>Loa</taxon>
    </lineage>
</organism>
<dbReference type="CTD" id="9940406"/>
<feature type="chain" id="PRO_5010278866" evidence="2">
    <location>
        <begin position="20"/>
        <end position="245"/>
    </location>
</feature>
<evidence type="ECO:0000313" key="5">
    <source>
        <dbReference type="WBParaSite" id="EN70_9047"/>
    </source>
</evidence>
<feature type="coiled-coil region" evidence="1">
    <location>
        <begin position="85"/>
        <end position="112"/>
    </location>
</feature>
<dbReference type="WBParaSite" id="EN70_9047">
    <property type="protein sequence ID" value="EN70_9047"/>
    <property type="gene ID" value="EN70_9047"/>
</dbReference>
<keyword evidence="2" id="KW-0732">Signal</keyword>
<sequence length="245" mass="28698">MQRCLNVLLIFATIYVTVTKCLLPFDDGFHHYDKQHLRVMLQLLRTVNSDTQQELRLIFKNSTLTKQELNETIREWAKKRAIIFEEAIISNLNELQQQIMEMQNSAKNLANITMQEQNDLLAILEIKANMSLTNSEEIFAIKKLMESLNRTDRIRLRAILRQNFLNQKRIRRSIQQWLKLSSGEEEEFDENLNECEPFFSCQFNCGSSNDYNFDKNFNITVANTTIETTKNFTDTEDLIILGGTN</sequence>
<name>A0A1I7W2X0_LOALO</name>
<dbReference type="EMBL" id="JH712148">
    <property type="protein sequence ID" value="EFO25470.2"/>
    <property type="molecule type" value="Genomic_DNA"/>
</dbReference>
<dbReference type="Proteomes" id="UP000095285">
    <property type="component" value="Unassembled WGS sequence"/>
</dbReference>
<feature type="signal peptide" evidence="2">
    <location>
        <begin position="1"/>
        <end position="19"/>
    </location>
</feature>
<protein>
    <submittedName>
        <fullName evidence="5">SXP/RAL-2 family protein Ani s 5-like cation-binding domain-containing protein</fullName>
    </submittedName>
</protein>
<dbReference type="KEGG" id="loa:LOAG_03014"/>
<proteinExistence type="predicted"/>
<gene>
    <name evidence="3 5" type="ORF">LOAG_03014</name>
</gene>
<dbReference type="GeneID" id="9940406"/>
<accession>A0A1S0U667</accession>
<dbReference type="RefSeq" id="XP_020303437.1">
    <property type="nucleotide sequence ID" value="XM_020446190.1"/>
</dbReference>
<evidence type="ECO:0000256" key="1">
    <source>
        <dbReference type="SAM" id="Coils"/>
    </source>
</evidence>